<dbReference type="GO" id="GO:0043137">
    <property type="term" value="P:DNA replication, removal of RNA primer"/>
    <property type="evidence" value="ECO:0007669"/>
    <property type="project" value="TreeGrafter"/>
</dbReference>
<evidence type="ECO:0000256" key="4">
    <source>
        <dbReference type="ARBA" id="ARBA00004496"/>
    </source>
</evidence>
<keyword evidence="9 14" id="KW-0540">Nuclease</keyword>
<keyword evidence="11 14" id="KW-0255">Endonuclease</keyword>
<dbReference type="InterPro" id="IPR024567">
    <property type="entry name" value="RNase_HII/HIII_dom"/>
</dbReference>
<comment type="cofactor">
    <cofactor evidence="2">
        <name>Mg(2+)</name>
        <dbReference type="ChEBI" id="CHEBI:18420"/>
    </cofactor>
</comment>
<dbReference type="EMBL" id="JAEKNQ010000038">
    <property type="protein sequence ID" value="MBJ7603510.1"/>
    <property type="molecule type" value="Genomic_DNA"/>
</dbReference>
<evidence type="ECO:0000313" key="19">
    <source>
        <dbReference type="Proteomes" id="UP000620075"/>
    </source>
</evidence>
<dbReference type="Gene3D" id="3.30.420.10">
    <property type="entry name" value="Ribonuclease H-like superfamily/Ribonuclease H"/>
    <property type="match status" value="1"/>
</dbReference>
<dbReference type="InterPro" id="IPR036397">
    <property type="entry name" value="RNaseH_sf"/>
</dbReference>
<accession>A0A934KK44</accession>
<keyword evidence="8 14" id="KW-0963">Cytoplasm</keyword>
<feature type="binding site" evidence="14 15">
    <location>
        <position position="106"/>
    </location>
    <ligand>
        <name>a divalent metal cation</name>
        <dbReference type="ChEBI" id="CHEBI:60240"/>
    </ligand>
</feature>
<evidence type="ECO:0000256" key="1">
    <source>
        <dbReference type="ARBA" id="ARBA00000077"/>
    </source>
</evidence>
<evidence type="ECO:0000256" key="10">
    <source>
        <dbReference type="ARBA" id="ARBA00022723"/>
    </source>
</evidence>
<dbReference type="GO" id="GO:0003723">
    <property type="term" value="F:RNA binding"/>
    <property type="evidence" value="ECO:0007669"/>
    <property type="project" value="UniProtKB-UniRule"/>
</dbReference>
<dbReference type="CDD" id="cd07182">
    <property type="entry name" value="RNase_HII_bacteria_HII_like"/>
    <property type="match status" value="1"/>
</dbReference>
<feature type="domain" description="RNase H type-2" evidence="17">
    <location>
        <begin position="8"/>
        <end position="197"/>
    </location>
</feature>
<dbReference type="EC" id="3.1.26.4" evidence="6 14"/>
<proteinExistence type="inferred from homology"/>
<evidence type="ECO:0000256" key="3">
    <source>
        <dbReference type="ARBA" id="ARBA00004065"/>
    </source>
</evidence>
<comment type="function">
    <text evidence="3 14 16">Endonuclease that specifically degrades the RNA of RNA-DNA hybrids.</text>
</comment>
<keyword evidence="13 14" id="KW-0464">Manganese</keyword>
<dbReference type="GO" id="GO:0005737">
    <property type="term" value="C:cytoplasm"/>
    <property type="evidence" value="ECO:0007669"/>
    <property type="project" value="UniProtKB-SubCell"/>
</dbReference>
<name>A0A934KK44_9BACT</name>
<evidence type="ECO:0000256" key="14">
    <source>
        <dbReference type="HAMAP-Rule" id="MF_00052"/>
    </source>
</evidence>
<evidence type="ECO:0000256" key="12">
    <source>
        <dbReference type="ARBA" id="ARBA00022801"/>
    </source>
</evidence>
<reference evidence="18 19" key="1">
    <citation type="submission" date="2020-10" db="EMBL/GenBank/DDBJ databases">
        <title>Ca. Dormibacterota MAGs.</title>
        <authorList>
            <person name="Montgomery K."/>
        </authorList>
    </citation>
    <scope>NUCLEOTIDE SEQUENCE [LARGE SCALE GENOMIC DNA]</scope>
    <source>
        <strain evidence="18">SC8811_S16_3</strain>
    </source>
</reference>
<dbReference type="GO" id="GO:0004523">
    <property type="term" value="F:RNA-DNA hybrid ribonuclease activity"/>
    <property type="evidence" value="ECO:0007669"/>
    <property type="project" value="UniProtKB-UniRule"/>
</dbReference>
<dbReference type="HAMAP" id="MF_00052_B">
    <property type="entry name" value="RNase_HII_B"/>
    <property type="match status" value="1"/>
</dbReference>
<dbReference type="Pfam" id="PF01351">
    <property type="entry name" value="RNase_HII"/>
    <property type="match status" value="1"/>
</dbReference>
<evidence type="ECO:0000256" key="6">
    <source>
        <dbReference type="ARBA" id="ARBA00012180"/>
    </source>
</evidence>
<dbReference type="PANTHER" id="PTHR10954:SF18">
    <property type="entry name" value="RIBONUCLEASE HII"/>
    <property type="match status" value="1"/>
</dbReference>
<dbReference type="PROSITE" id="PS51975">
    <property type="entry name" value="RNASE_H_2"/>
    <property type="match status" value="1"/>
</dbReference>
<evidence type="ECO:0000313" key="18">
    <source>
        <dbReference type="EMBL" id="MBJ7603510.1"/>
    </source>
</evidence>
<evidence type="ECO:0000256" key="9">
    <source>
        <dbReference type="ARBA" id="ARBA00022722"/>
    </source>
</evidence>
<organism evidence="18 19">
    <name type="scientific">Candidatus Dormiibacter inghamiae</name>
    <dbReference type="NCBI Taxonomy" id="3127013"/>
    <lineage>
        <taxon>Bacteria</taxon>
        <taxon>Bacillati</taxon>
        <taxon>Candidatus Dormiibacterota</taxon>
        <taxon>Candidatus Dormibacteria</taxon>
        <taxon>Candidatus Dormibacterales</taxon>
        <taxon>Candidatus Dormibacteraceae</taxon>
        <taxon>Candidatus Dormiibacter</taxon>
    </lineage>
</organism>
<dbReference type="Proteomes" id="UP000620075">
    <property type="component" value="Unassembled WGS sequence"/>
</dbReference>
<feature type="binding site" evidence="14 15">
    <location>
        <position position="15"/>
    </location>
    <ligand>
        <name>a divalent metal cation</name>
        <dbReference type="ChEBI" id="CHEBI:60240"/>
    </ligand>
</feature>
<evidence type="ECO:0000256" key="13">
    <source>
        <dbReference type="ARBA" id="ARBA00023211"/>
    </source>
</evidence>
<dbReference type="GO" id="GO:0006298">
    <property type="term" value="P:mismatch repair"/>
    <property type="evidence" value="ECO:0007669"/>
    <property type="project" value="TreeGrafter"/>
</dbReference>
<evidence type="ECO:0000256" key="8">
    <source>
        <dbReference type="ARBA" id="ARBA00022490"/>
    </source>
</evidence>
<comment type="similarity">
    <text evidence="5 14 16">Belongs to the RNase HII family.</text>
</comment>
<evidence type="ECO:0000259" key="17">
    <source>
        <dbReference type="PROSITE" id="PS51975"/>
    </source>
</evidence>
<dbReference type="GO" id="GO:0032299">
    <property type="term" value="C:ribonuclease H2 complex"/>
    <property type="evidence" value="ECO:0007669"/>
    <property type="project" value="TreeGrafter"/>
</dbReference>
<dbReference type="PANTHER" id="PTHR10954">
    <property type="entry name" value="RIBONUCLEASE H2 SUBUNIT A"/>
    <property type="match status" value="1"/>
</dbReference>
<comment type="subcellular location">
    <subcellularLocation>
        <location evidence="4 14">Cytoplasm</location>
    </subcellularLocation>
</comment>
<comment type="catalytic activity">
    <reaction evidence="1 14 15 16">
        <text>Endonucleolytic cleavage to 5'-phosphomonoester.</text>
        <dbReference type="EC" id="3.1.26.4"/>
    </reaction>
</comment>
<dbReference type="InterPro" id="IPR012337">
    <property type="entry name" value="RNaseH-like_sf"/>
</dbReference>
<dbReference type="NCBIfam" id="NF000595">
    <property type="entry name" value="PRK00015.1-3"/>
    <property type="match status" value="1"/>
</dbReference>
<comment type="caution">
    <text evidence="18">The sequence shown here is derived from an EMBL/GenBank/DDBJ whole genome shotgun (WGS) entry which is preliminary data.</text>
</comment>
<gene>
    <name evidence="14" type="primary">rnhB</name>
    <name evidence="18" type="ORF">JF888_10035</name>
</gene>
<evidence type="ECO:0000256" key="11">
    <source>
        <dbReference type="ARBA" id="ARBA00022759"/>
    </source>
</evidence>
<evidence type="ECO:0000256" key="16">
    <source>
        <dbReference type="RuleBase" id="RU003515"/>
    </source>
</evidence>
<sequence length="201" mass="21941">MAREMGYQCVAGIDEVGLGPLAGPAVAGAVVLRVGDRLSGIDDSKKLTPLERERLDRVIRRRAVSWAVFEVPPADIDRLGLTRARQRAMEGAVRALALPADYLLIDTWDAPDLPLPQMCVIKGDATSASIMAASIVAKVHRDRAMVAFDREYPGYGFAVHKGYATAFHRQALRRLGPSPIHRLSWAPIRAVLALRRADGQP</sequence>
<feature type="binding site" evidence="14 15">
    <location>
        <position position="14"/>
    </location>
    <ligand>
        <name>a divalent metal cation</name>
        <dbReference type="ChEBI" id="CHEBI:60240"/>
    </ligand>
</feature>
<evidence type="ECO:0000256" key="7">
    <source>
        <dbReference type="ARBA" id="ARBA00019179"/>
    </source>
</evidence>
<dbReference type="AlphaFoldDB" id="A0A934KK44"/>
<dbReference type="InterPro" id="IPR022898">
    <property type="entry name" value="RNase_HII"/>
</dbReference>
<dbReference type="InterPro" id="IPR001352">
    <property type="entry name" value="RNase_HII/HIII"/>
</dbReference>
<protein>
    <recommendedName>
        <fullName evidence="7 14">Ribonuclease HII</fullName>
        <shortName evidence="14">RNase HII</shortName>
        <ecNumber evidence="6 14">3.1.26.4</ecNumber>
    </recommendedName>
</protein>
<dbReference type="SUPFAM" id="SSF53098">
    <property type="entry name" value="Ribonuclease H-like"/>
    <property type="match status" value="1"/>
</dbReference>
<evidence type="ECO:0000256" key="5">
    <source>
        <dbReference type="ARBA" id="ARBA00007383"/>
    </source>
</evidence>
<keyword evidence="10 14" id="KW-0479">Metal-binding</keyword>
<keyword evidence="12 14" id="KW-0378">Hydrolase</keyword>
<evidence type="ECO:0000256" key="15">
    <source>
        <dbReference type="PROSITE-ProRule" id="PRU01319"/>
    </source>
</evidence>
<evidence type="ECO:0000256" key="2">
    <source>
        <dbReference type="ARBA" id="ARBA00001946"/>
    </source>
</evidence>
<dbReference type="GO" id="GO:0030145">
    <property type="term" value="F:manganese ion binding"/>
    <property type="evidence" value="ECO:0007669"/>
    <property type="project" value="UniProtKB-UniRule"/>
</dbReference>
<comment type="cofactor">
    <cofactor evidence="14 15">
        <name>Mn(2+)</name>
        <dbReference type="ChEBI" id="CHEBI:29035"/>
    </cofactor>
    <cofactor evidence="14 15">
        <name>Mg(2+)</name>
        <dbReference type="ChEBI" id="CHEBI:18420"/>
    </cofactor>
    <text evidence="14 15">Manganese or magnesium. Binds 1 divalent metal ion per monomer in the absence of substrate. May bind a second metal ion after substrate binding.</text>
</comment>